<dbReference type="AlphaFoldDB" id="A0AAD6EJA1"/>
<gene>
    <name evidence="2" type="ORF">LUZ61_015807</name>
</gene>
<dbReference type="EMBL" id="JAMRDG010000002">
    <property type="protein sequence ID" value="KAJ3686643.1"/>
    <property type="molecule type" value="Genomic_DNA"/>
</dbReference>
<sequence length="467" mass="54056">MEIEQVPIDVIVPIVADELHSFMEKKLNEVPGEPFKGRPVTISRLPAWFHQTDKELCEPKMVSFGPFHHRKESLRAMEAHKWSTLRDFLARNKNVGFEIYLREMRLLEEQARECYNETVNLGSDDFVMMLLLDGCFILELYLKLEAGECSDAVLFAGWVIYGMSSDFFLLENQMPFFVIHKLFAIQGRCGKYCKGVCPLLELINKMKPPSIVSVFHFKPPQILCSKVHHLLHFFYSGVLPDIQLKREQRDLVTGKSFLQGLQFFPWSTIFSKLSSPFSQSAKSRADQRNVPCITELHEAGVKFKRKIKPRDMFDISFQNGIIEMPSLMLDGNSKNLLWNMVAFEQSQPAIRKKIMSSYLGLMDSLINTEKDVAILVQSGIIENLLENDEQAANFFNQFGKIFVLDYNDHYFHGLFKDVKRYSESTWHKYRARLMHDYFSNPWSSISVVAASILLILTFLQTYYSATK</sequence>
<keyword evidence="1" id="KW-0812">Transmembrane</keyword>
<dbReference type="Proteomes" id="UP001210211">
    <property type="component" value="Unassembled WGS sequence"/>
</dbReference>
<dbReference type="PANTHER" id="PTHR31170">
    <property type="entry name" value="BNAC04G53230D PROTEIN"/>
    <property type="match status" value="1"/>
</dbReference>
<accession>A0AAD6EJA1</accession>
<keyword evidence="1" id="KW-1133">Transmembrane helix</keyword>
<reference evidence="2 3" key="1">
    <citation type="journal article" date="2022" name="Cell">
        <title>Repeat-based holocentromeres influence genome architecture and karyotype evolution.</title>
        <authorList>
            <person name="Hofstatter P.G."/>
            <person name="Thangavel G."/>
            <person name="Lux T."/>
            <person name="Neumann P."/>
            <person name="Vondrak T."/>
            <person name="Novak P."/>
            <person name="Zhang M."/>
            <person name="Costa L."/>
            <person name="Castellani M."/>
            <person name="Scott A."/>
            <person name="Toegelov H."/>
            <person name="Fuchs J."/>
            <person name="Mata-Sucre Y."/>
            <person name="Dias Y."/>
            <person name="Vanzela A.L.L."/>
            <person name="Huettel B."/>
            <person name="Almeida C.C.S."/>
            <person name="Simkova H."/>
            <person name="Souza G."/>
            <person name="Pedrosa-Harand A."/>
            <person name="Macas J."/>
            <person name="Mayer K.F.X."/>
            <person name="Houben A."/>
            <person name="Marques A."/>
        </authorList>
    </citation>
    <scope>NUCLEOTIDE SEQUENCE [LARGE SCALE GENOMIC DNA]</scope>
    <source>
        <strain evidence="2">RhyTen1mFocal</strain>
    </source>
</reference>
<keyword evidence="3" id="KW-1185">Reference proteome</keyword>
<feature type="transmembrane region" description="Helical" evidence="1">
    <location>
        <begin position="442"/>
        <end position="463"/>
    </location>
</feature>
<dbReference type="Pfam" id="PF03140">
    <property type="entry name" value="DUF247"/>
    <property type="match status" value="1"/>
</dbReference>
<comment type="caution">
    <text evidence="2">The sequence shown here is derived from an EMBL/GenBank/DDBJ whole genome shotgun (WGS) entry which is preliminary data.</text>
</comment>
<evidence type="ECO:0000313" key="3">
    <source>
        <dbReference type="Proteomes" id="UP001210211"/>
    </source>
</evidence>
<dbReference type="InterPro" id="IPR004158">
    <property type="entry name" value="DUF247_pln"/>
</dbReference>
<proteinExistence type="predicted"/>
<protein>
    <submittedName>
        <fullName evidence="2">Uncharacterized protein</fullName>
    </submittedName>
</protein>
<keyword evidence="1" id="KW-0472">Membrane</keyword>
<evidence type="ECO:0000256" key="1">
    <source>
        <dbReference type="SAM" id="Phobius"/>
    </source>
</evidence>
<organism evidence="2 3">
    <name type="scientific">Rhynchospora tenuis</name>
    <dbReference type="NCBI Taxonomy" id="198213"/>
    <lineage>
        <taxon>Eukaryota</taxon>
        <taxon>Viridiplantae</taxon>
        <taxon>Streptophyta</taxon>
        <taxon>Embryophyta</taxon>
        <taxon>Tracheophyta</taxon>
        <taxon>Spermatophyta</taxon>
        <taxon>Magnoliopsida</taxon>
        <taxon>Liliopsida</taxon>
        <taxon>Poales</taxon>
        <taxon>Cyperaceae</taxon>
        <taxon>Cyperoideae</taxon>
        <taxon>Rhynchosporeae</taxon>
        <taxon>Rhynchospora</taxon>
    </lineage>
</organism>
<name>A0AAD6EJA1_9POAL</name>
<dbReference type="PANTHER" id="PTHR31170:SF25">
    <property type="entry name" value="BNAA09G04570D PROTEIN"/>
    <property type="match status" value="1"/>
</dbReference>
<evidence type="ECO:0000313" key="2">
    <source>
        <dbReference type="EMBL" id="KAJ3686643.1"/>
    </source>
</evidence>